<dbReference type="InterPro" id="IPR017451">
    <property type="entry name" value="F-box-assoc_interact_dom"/>
</dbReference>
<name>A0A6D2HLW9_9BRAS</name>
<comment type="caution">
    <text evidence="2">The sequence shown here is derived from an EMBL/GenBank/DDBJ whole genome shotgun (WGS) entry which is preliminary data.</text>
</comment>
<dbReference type="AlphaFoldDB" id="A0A6D2HLW9"/>
<accession>A0A6D2HLW9</accession>
<evidence type="ECO:0000259" key="1">
    <source>
        <dbReference type="PROSITE" id="PS50181"/>
    </source>
</evidence>
<gene>
    <name evidence="2" type="ORF">MERR_LOCUS2809</name>
</gene>
<reference evidence="2" key="1">
    <citation type="submission" date="2020-01" db="EMBL/GenBank/DDBJ databases">
        <authorList>
            <person name="Mishra B."/>
        </authorList>
    </citation>
    <scope>NUCLEOTIDE SEQUENCE [LARGE SCALE GENOMIC DNA]</scope>
</reference>
<organism evidence="2 3">
    <name type="scientific">Microthlaspi erraticum</name>
    <dbReference type="NCBI Taxonomy" id="1685480"/>
    <lineage>
        <taxon>Eukaryota</taxon>
        <taxon>Viridiplantae</taxon>
        <taxon>Streptophyta</taxon>
        <taxon>Embryophyta</taxon>
        <taxon>Tracheophyta</taxon>
        <taxon>Spermatophyta</taxon>
        <taxon>Magnoliopsida</taxon>
        <taxon>eudicotyledons</taxon>
        <taxon>Gunneridae</taxon>
        <taxon>Pentapetalae</taxon>
        <taxon>rosids</taxon>
        <taxon>malvids</taxon>
        <taxon>Brassicales</taxon>
        <taxon>Brassicaceae</taxon>
        <taxon>Coluteocarpeae</taxon>
        <taxon>Microthlaspi</taxon>
    </lineage>
</organism>
<dbReference type="SMART" id="SM00256">
    <property type="entry name" value="FBOX"/>
    <property type="match status" value="1"/>
</dbReference>
<proteinExistence type="predicted"/>
<dbReference type="Gene3D" id="1.20.1280.50">
    <property type="match status" value="1"/>
</dbReference>
<evidence type="ECO:0000313" key="3">
    <source>
        <dbReference type="Proteomes" id="UP000467841"/>
    </source>
</evidence>
<dbReference type="NCBIfam" id="TIGR01640">
    <property type="entry name" value="F_box_assoc_1"/>
    <property type="match status" value="1"/>
</dbReference>
<dbReference type="InterPro" id="IPR050796">
    <property type="entry name" value="SCF_F-box_component"/>
</dbReference>
<dbReference type="EMBL" id="CACVBM020000188">
    <property type="protein sequence ID" value="CAA7015574.1"/>
    <property type="molecule type" value="Genomic_DNA"/>
</dbReference>
<dbReference type="PANTHER" id="PTHR31672">
    <property type="entry name" value="BNACNNG10540D PROTEIN"/>
    <property type="match status" value="1"/>
</dbReference>
<dbReference type="SUPFAM" id="SSF81383">
    <property type="entry name" value="F-box domain"/>
    <property type="match status" value="1"/>
</dbReference>
<dbReference type="Proteomes" id="UP000467841">
    <property type="component" value="Unassembled WGS sequence"/>
</dbReference>
<keyword evidence="3" id="KW-1185">Reference proteome</keyword>
<feature type="domain" description="F-box" evidence="1">
    <location>
        <begin position="1"/>
        <end position="47"/>
    </location>
</feature>
<dbReference type="InterPro" id="IPR006527">
    <property type="entry name" value="F-box-assoc_dom_typ1"/>
</dbReference>
<sequence>MTTISDLPRDLVEEVLSRVPVTSMRTVRFTCTKWNTISKHESFTKKQIGEAAKKKQMKESFVIMTMNSIAYLMSVNLHGIHKGDSVESSIQPIGKFISLNNTAFHCDDLVIKDTVLHCDGLLLCFTLELNSRLVVWNPYCGQTSWIEPSKSYHEMDMYALGYEMKNKSHRIHKILRYLDAYDESVKHRIHDFEIYNFDTNSWKVIEVTPSWNIGCRGVSLKGILTGMLVKER</sequence>
<dbReference type="Pfam" id="PF07734">
    <property type="entry name" value="FBA_1"/>
    <property type="match status" value="1"/>
</dbReference>
<protein>
    <recommendedName>
        <fullName evidence="1">F-box domain-containing protein</fullName>
    </recommendedName>
</protein>
<dbReference type="PANTHER" id="PTHR31672:SF13">
    <property type="entry name" value="F-BOX PROTEIN CPR30-LIKE"/>
    <property type="match status" value="1"/>
</dbReference>
<dbReference type="PROSITE" id="PS50181">
    <property type="entry name" value="FBOX"/>
    <property type="match status" value="1"/>
</dbReference>
<dbReference type="InterPro" id="IPR036047">
    <property type="entry name" value="F-box-like_dom_sf"/>
</dbReference>
<dbReference type="InterPro" id="IPR001810">
    <property type="entry name" value="F-box_dom"/>
</dbReference>
<dbReference type="OrthoDB" id="1894463at2759"/>
<dbReference type="Pfam" id="PF00646">
    <property type="entry name" value="F-box"/>
    <property type="match status" value="1"/>
</dbReference>
<evidence type="ECO:0000313" key="2">
    <source>
        <dbReference type="EMBL" id="CAA7015574.1"/>
    </source>
</evidence>